<feature type="transmembrane region" description="Helical" evidence="1">
    <location>
        <begin position="101"/>
        <end position="119"/>
    </location>
</feature>
<name>A0A4U8Q0E7_9FIRM</name>
<dbReference type="EMBL" id="QGQD01000106">
    <property type="protein sequence ID" value="TLC98016.1"/>
    <property type="molecule type" value="Genomic_DNA"/>
</dbReference>
<protein>
    <submittedName>
        <fullName evidence="2">Uncharacterized protein</fullName>
    </submittedName>
</protein>
<keyword evidence="3" id="KW-1185">Reference proteome</keyword>
<organism evidence="2 3">
    <name type="scientific">Robinsoniella peoriensis</name>
    <dbReference type="NCBI Taxonomy" id="180332"/>
    <lineage>
        <taxon>Bacteria</taxon>
        <taxon>Bacillati</taxon>
        <taxon>Bacillota</taxon>
        <taxon>Clostridia</taxon>
        <taxon>Lachnospirales</taxon>
        <taxon>Lachnospiraceae</taxon>
        <taxon>Robinsoniella</taxon>
    </lineage>
</organism>
<accession>A0A4U8Q0E7</accession>
<feature type="transmembrane region" description="Helical" evidence="1">
    <location>
        <begin position="64"/>
        <end position="81"/>
    </location>
</feature>
<proteinExistence type="predicted"/>
<dbReference type="AlphaFoldDB" id="A0A4U8Q0E7"/>
<dbReference type="Proteomes" id="UP000306509">
    <property type="component" value="Unassembled WGS sequence"/>
</dbReference>
<evidence type="ECO:0000313" key="2">
    <source>
        <dbReference type="EMBL" id="TLC98016.1"/>
    </source>
</evidence>
<dbReference type="STRING" id="180332.GCA_000797495_02402"/>
<evidence type="ECO:0000313" key="3">
    <source>
        <dbReference type="Proteomes" id="UP000306509"/>
    </source>
</evidence>
<gene>
    <name evidence="2" type="ORF">DSM106044_05180</name>
</gene>
<keyword evidence="1" id="KW-0472">Membrane</keyword>
<comment type="caution">
    <text evidence="2">The sequence shown here is derived from an EMBL/GenBank/DDBJ whole genome shotgun (WGS) entry which is preliminary data.</text>
</comment>
<reference evidence="2 3" key="1">
    <citation type="journal article" date="2019" name="Anaerobe">
        <title>Detection of Robinsoniella peoriensis in multiple bone samples of a trauma patient.</title>
        <authorList>
            <person name="Schrottner P."/>
            <person name="Hartwich K."/>
            <person name="Bunk B."/>
            <person name="Schober I."/>
            <person name="Helbig S."/>
            <person name="Rudolph W.W."/>
            <person name="Gunzer F."/>
        </authorList>
    </citation>
    <scope>NUCLEOTIDE SEQUENCE [LARGE SCALE GENOMIC DNA]</scope>
    <source>
        <strain evidence="2 3">DSM 106044</strain>
    </source>
</reference>
<dbReference type="RefSeq" id="WP_070041375.1">
    <property type="nucleotide sequence ID" value="NZ_QGQD01000106.1"/>
</dbReference>
<feature type="transmembrane region" description="Helical" evidence="1">
    <location>
        <begin position="6"/>
        <end position="32"/>
    </location>
</feature>
<sequence length="125" mass="14216">MDDQILGIMLGVLILIFIISIAFYVITGIVLFKLNRIIYGNGTPMAWIPCCNIYLLGKLTFNKWVGWILLIFGFISSSFRGEIVGNEIIVKTILPIDISPVIPTIYSIVIFLLFIYAIVKYIRLR</sequence>
<evidence type="ECO:0000256" key="1">
    <source>
        <dbReference type="SAM" id="Phobius"/>
    </source>
</evidence>
<keyword evidence="1" id="KW-0812">Transmembrane</keyword>
<keyword evidence="1" id="KW-1133">Transmembrane helix</keyword>